<dbReference type="InterPro" id="IPR029787">
    <property type="entry name" value="Nucleotide_cyclase"/>
</dbReference>
<reference evidence="4 5" key="1">
    <citation type="journal article" date="2014" name="Genome Announc.">
        <title>Draft Genome Sequence of Magnetospirillum sp. Strain SO-1, a Freshwater Magnetotactic Bacterium Isolated from the Ol'khovka River, Russia.</title>
        <authorList>
            <person name="Grouzdev D.S."/>
            <person name="Dziuba M.V."/>
            <person name="Sukhacheva M.S."/>
            <person name="Mardanov A.V."/>
            <person name="Beletskiy A.V."/>
            <person name="Kuznetsov B.B."/>
            <person name="Skryabin K.G."/>
        </authorList>
    </citation>
    <scope>NUCLEOTIDE SEQUENCE [LARGE SCALE GENOMIC DNA]</scope>
    <source>
        <strain evidence="4 5">SO-1</strain>
    </source>
</reference>
<dbReference type="PATRIC" id="fig|1244869.3.peg.3533"/>
<dbReference type="SMART" id="SM00448">
    <property type="entry name" value="REC"/>
    <property type="match status" value="1"/>
</dbReference>
<sequence>MIDYGYSGNFTLSPVVFRGTMHMLIGRSDPFAFQDPEDICAKSPFRVLVVEDDLVHFTYCEHTLHSLYGDALELERAVDCPGAIAQLASGRFDICLLDYLIKDGNAKDVLTRIDLDSIETPVIVISASDDRDTMLEALRHGADDYVVKGRFAESDLHRAIQYAIYRKYKELRLRQRALYDPLTGLANRHLFFDRLDEVHRFSARHGEKYAVMVVDLDRLKHVNDTMGHEAGDRYIRAAANGLVCSMRSSDTVARAGGDEFVAILKNIRDKHSLVRLCGVVKDTIAAKAAAEADLPGPLTCSIGIAVNPDDTDSPAEMLRLADSAMYVVKGRGGNGFRFV</sequence>
<keyword evidence="1" id="KW-0597">Phosphoprotein</keyword>
<dbReference type="STRING" id="1244869.H261_17638"/>
<dbReference type="SUPFAM" id="SSF55073">
    <property type="entry name" value="Nucleotide cyclase"/>
    <property type="match status" value="1"/>
</dbReference>
<feature type="domain" description="Response regulatory" evidence="2">
    <location>
        <begin position="46"/>
        <end position="163"/>
    </location>
</feature>
<feature type="modified residue" description="4-aspartylphosphate" evidence="1">
    <location>
        <position position="98"/>
    </location>
</feature>
<dbReference type="InterPro" id="IPR011006">
    <property type="entry name" value="CheY-like_superfamily"/>
</dbReference>
<dbReference type="PANTHER" id="PTHR46663">
    <property type="entry name" value="DIGUANYLATE CYCLASE DGCT-RELATED"/>
    <property type="match status" value="1"/>
</dbReference>
<dbReference type="CDD" id="cd01949">
    <property type="entry name" value="GGDEF"/>
    <property type="match status" value="1"/>
</dbReference>
<dbReference type="Gene3D" id="3.40.50.2300">
    <property type="match status" value="1"/>
</dbReference>
<accession>M3A753</accession>
<dbReference type="InterPro" id="IPR052163">
    <property type="entry name" value="DGC-Regulatory_Protein"/>
</dbReference>
<organism evidence="4 5">
    <name type="scientific">Paramagnetospirillum caucaseum</name>
    <dbReference type="NCBI Taxonomy" id="1244869"/>
    <lineage>
        <taxon>Bacteria</taxon>
        <taxon>Pseudomonadati</taxon>
        <taxon>Pseudomonadota</taxon>
        <taxon>Alphaproteobacteria</taxon>
        <taxon>Rhodospirillales</taxon>
        <taxon>Magnetospirillaceae</taxon>
        <taxon>Paramagnetospirillum</taxon>
    </lineage>
</organism>
<dbReference type="InterPro" id="IPR043128">
    <property type="entry name" value="Rev_trsase/Diguanyl_cyclase"/>
</dbReference>
<dbReference type="InterPro" id="IPR001789">
    <property type="entry name" value="Sig_transdc_resp-reg_receiver"/>
</dbReference>
<gene>
    <name evidence="4" type="ORF">H261_17638</name>
</gene>
<dbReference type="PROSITE" id="PS50110">
    <property type="entry name" value="RESPONSE_REGULATORY"/>
    <property type="match status" value="1"/>
</dbReference>
<dbReference type="Pfam" id="PF00072">
    <property type="entry name" value="Response_reg"/>
    <property type="match status" value="1"/>
</dbReference>
<evidence type="ECO:0000256" key="1">
    <source>
        <dbReference type="PROSITE-ProRule" id="PRU00169"/>
    </source>
</evidence>
<keyword evidence="5" id="KW-1185">Reference proteome</keyword>
<dbReference type="CDD" id="cd00156">
    <property type="entry name" value="REC"/>
    <property type="match status" value="1"/>
</dbReference>
<dbReference type="PANTHER" id="PTHR46663:SF2">
    <property type="entry name" value="GGDEF DOMAIN-CONTAINING PROTEIN"/>
    <property type="match status" value="1"/>
</dbReference>
<dbReference type="NCBIfam" id="TIGR00254">
    <property type="entry name" value="GGDEF"/>
    <property type="match status" value="1"/>
</dbReference>
<dbReference type="eggNOG" id="COG3706">
    <property type="taxonomic scope" value="Bacteria"/>
</dbReference>
<evidence type="ECO:0000259" key="3">
    <source>
        <dbReference type="PROSITE" id="PS50887"/>
    </source>
</evidence>
<dbReference type="AlphaFoldDB" id="M3A753"/>
<dbReference type="Gene3D" id="3.30.70.270">
    <property type="match status" value="1"/>
</dbReference>
<evidence type="ECO:0000259" key="2">
    <source>
        <dbReference type="PROSITE" id="PS50110"/>
    </source>
</evidence>
<comment type="caution">
    <text evidence="4">The sequence shown here is derived from an EMBL/GenBank/DDBJ whole genome shotgun (WGS) entry which is preliminary data.</text>
</comment>
<feature type="domain" description="GGDEF" evidence="3">
    <location>
        <begin position="207"/>
        <end position="339"/>
    </location>
</feature>
<dbReference type="PROSITE" id="PS50887">
    <property type="entry name" value="GGDEF"/>
    <property type="match status" value="1"/>
</dbReference>
<evidence type="ECO:0000313" key="5">
    <source>
        <dbReference type="Proteomes" id="UP000011744"/>
    </source>
</evidence>
<name>M3A753_9PROT</name>
<dbReference type="GO" id="GO:0000160">
    <property type="term" value="P:phosphorelay signal transduction system"/>
    <property type="evidence" value="ECO:0007669"/>
    <property type="project" value="InterPro"/>
</dbReference>
<dbReference type="SMART" id="SM00267">
    <property type="entry name" value="GGDEF"/>
    <property type="match status" value="1"/>
</dbReference>
<evidence type="ECO:0000313" key="4">
    <source>
        <dbReference type="EMBL" id="EME68598.1"/>
    </source>
</evidence>
<dbReference type="Pfam" id="PF00990">
    <property type="entry name" value="GGDEF"/>
    <property type="match status" value="1"/>
</dbReference>
<protein>
    <submittedName>
        <fullName evidence="4">Response regulator</fullName>
    </submittedName>
</protein>
<dbReference type="SUPFAM" id="SSF52172">
    <property type="entry name" value="CheY-like"/>
    <property type="match status" value="1"/>
</dbReference>
<proteinExistence type="predicted"/>
<dbReference type="Proteomes" id="UP000011744">
    <property type="component" value="Unassembled WGS sequence"/>
</dbReference>
<dbReference type="EMBL" id="AONQ01000059">
    <property type="protein sequence ID" value="EME68598.1"/>
    <property type="molecule type" value="Genomic_DNA"/>
</dbReference>
<dbReference type="InterPro" id="IPR000160">
    <property type="entry name" value="GGDEF_dom"/>
</dbReference>